<dbReference type="Gene3D" id="3.40.50.1000">
    <property type="entry name" value="HAD superfamily/HAD-like"/>
    <property type="match status" value="1"/>
</dbReference>
<dbReference type="PANTHER" id="PTHR43434:SF24">
    <property type="entry name" value="HYDROLASE-RELATED"/>
    <property type="match status" value="1"/>
</dbReference>
<dbReference type="InterPro" id="IPR041492">
    <property type="entry name" value="HAD_2"/>
</dbReference>
<reference evidence="1 2" key="1">
    <citation type="submission" date="2016-10" db="EMBL/GenBank/DDBJ databases">
        <authorList>
            <person name="de Groot N.N."/>
        </authorList>
    </citation>
    <scope>NUCLEOTIDE SEQUENCE [LARGE SCALE GENOMIC DNA]</scope>
    <source>
        <strain evidence="1 2">CGMCC 1.8894</strain>
    </source>
</reference>
<dbReference type="InterPro" id="IPR023198">
    <property type="entry name" value="PGP-like_dom2"/>
</dbReference>
<evidence type="ECO:0000313" key="2">
    <source>
        <dbReference type="Proteomes" id="UP000198539"/>
    </source>
</evidence>
<accession>A0A1H3AQV0</accession>
<dbReference type="OrthoDB" id="9793014at2"/>
<keyword evidence="2" id="KW-1185">Reference proteome</keyword>
<organism evidence="1 2">
    <name type="scientific">Roseicitreum antarcticum</name>
    <dbReference type="NCBI Taxonomy" id="564137"/>
    <lineage>
        <taxon>Bacteria</taxon>
        <taxon>Pseudomonadati</taxon>
        <taxon>Pseudomonadota</taxon>
        <taxon>Alphaproteobacteria</taxon>
        <taxon>Rhodobacterales</taxon>
        <taxon>Paracoccaceae</taxon>
        <taxon>Roseicitreum</taxon>
    </lineage>
</organism>
<name>A0A1H3AQV0_9RHOB</name>
<dbReference type="SUPFAM" id="SSF56784">
    <property type="entry name" value="HAD-like"/>
    <property type="match status" value="1"/>
</dbReference>
<dbReference type="PANTHER" id="PTHR43434">
    <property type="entry name" value="PHOSPHOGLYCOLATE PHOSPHATASE"/>
    <property type="match status" value="1"/>
</dbReference>
<dbReference type="InterPro" id="IPR023214">
    <property type="entry name" value="HAD_sf"/>
</dbReference>
<dbReference type="InterPro" id="IPR006439">
    <property type="entry name" value="HAD-SF_hydro_IA"/>
</dbReference>
<dbReference type="Proteomes" id="UP000198539">
    <property type="component" value="Unassembled WGS sequence"/>
</dbReference>
<dbReference type="GO" id="GO:0008967">
    <property type="term" value="F:phosphoglycolate phosphatase activity"/>
    <property type="evidence" value="ECO:0007669"/>
    <property type="project" value="TreeGrafter"/>
</dbReference>
<dbReference type="RefSeq" id="WP_092890210.1">
    <property type="nucleotide sequence ID" value="NZ_CP061498.1"/>
</dbReference>
<sequence length="221" mass="23694">MTLRLVVFDVDGTLVDSQSAIIGAMRAAFAACDLPAPMDSDTLSIVGLSLDIAIARLRPDLPAPIIARLVAAYKDSFSTNRQLSTMPLYPGALDVVTQLHEQEATLLGIATGKSRRGLDHLMTLHDMQRFFVTTQVADNHPSKPHPSMLHATLRETGADGGIMIGDTTYDMDMARAAGFTAIGVSWGYHRAEHLHAAGAHVVIDAFDALPGALARLWEVPA</sequence>
<evidence type="ECO:0000313" key="1">
    <source>
        <dbReference type="EMBL" id="SDX32047.1"/>
    </source>
</evidence>
<dbReference type="NCBIfam" id="TIGR01549">
    <property type="entry name" value="HAD-SF-IA-v1"/>
    <property type="match status" value="1"/>
</dbReference>
<dbReference type="GO" id="GO:0006281">
    <property type="term" value="P:DNA repair"/>
    <property type="evidence" value="ECO:0007669"/>
    <property type="project" value="TreeGrafter"/>
</dbReference>
<protein>
    <submittedName>
        <fullName evidence="1">Phosphoglycolate phosphatase</fullName>
    </submittedName>
</protein>
<dbReference type="EMBL" id="FNOM01000007">
    <property type="protein sequence ID" value="SDX32047.1"/>
    <property type="molecule type" value="Genomic_DNA"/>
</dbReference>
<dbReference type="SFLD" id="SFLDG01129">
    <property type="entry name" value="C1.5:_HAD__Beta-PGM__Phosphata"/>
    <property type="match status" value="1"/>
</dbReference>
<dbReference type="GO" id="GO:0005829">
    <property type="term" value="C:cytosol"/>
    <property type="evidence" value="ECO:0007669"/>
    <property type="project" value="TreeGrafter"/>
</dbReference>
<gene>
    <name evidence="1" type="ORF">SAMN04488238_10797</name>
</gene>
<dbReference type="SFLD" id="SFLDS00003">
    <property type="entry name" value="Haloacid_Dehalogenase"/>
    <property type="match status" value="1"/>
</dbReference>
<dbReference type="STRING" id="564137.SAMN04488238_10797"/>
<dbReference type="AlphaFoldDB" id="A0A1H3AQV0"/>
<dbReference type="InterPro" id="IPR050155">
    <property type="entry name" value="HAD-like_hydrolase_sf"/>
</dbReference>
<proteinExistence type="predicted"/>
<dbReference type="InterPro" id="IPR036412">
    <property type="entry name" value="HAD-like_sf"/>
</dbReference>
<dbReference type="Pfam" id="PF13419">
    <property type="entry name" value="HAD_2"/>
    <property type="match status" value="1"/>
</dbReference>
<dbReference type="Gene3D" id="1.10.150.240">
    <property type="entry name" value="Putative phosphatase, domain 2"/>
    <property type="match status" value="1"/>
</dbReference>